<dbReference type="GO" id="GO:0005886">
    <property type="term" value="C:plasma membrane"/>
    <property type="evidence" value="ECO:0007669"/>
    <property type="project" value="UniProtKB-SubCell"/>
</dbReference>
<feature type="transmembrane region" description="Helical" evidence="7">
    <location>
        <begin position="219"/>
        <end position="252"/>
    </location>
</feature>
<keyword evidence="4 7" id="KW-0812">Transmembrane</keyword>
<evidence type="ECO:0000256" key="3">
    <source>
        <dbReference type="ARBA" id="ARBA00022475"/>
    </source>
</evidence>
<dbReference type="eggNOG" id="COG1055">
    <property type="taxonomic scope" value="Bacteria"/>
</dbReference>
<name>A0A1I0BHN3_9FIRM</name>
<dbReference type="Proteomes" id="UP000199820">
    <property type="component" value="Unassembled WGS sequence"/>
</dbReference>
<evidence type="ECO:0000256" key="2">
    <source>
        <dbReference type="ARBA" id="ARBA00022448"/>
    </source>
</evidence>
<accession>A0A1I0BHN3</accession>
<dbReference type="PANTHER" id="PTHR43302:SF5">
    <property type="entry name" value="TRANSPORTER ARSB-RELATED"/>
    <property type="match status" value="1"/>
</dbReference>
<evidence type="ECO:0000256" key="4">
    <source>
        <dbReference type="ARBA" id="ARBA00022692"/>
    </source>
</evidence>
<evidence type="ECO:0000313" key="10">
    <source>
        <dbReference type="Proteomes" id="UP000199820"/>
    </source>
</evidence>
<keyword evidence="6 7" id="KW-0472">Membrane</keyword>
<dbReference type="PANTHER" id="PTHR43302">
    <property type="entry name" value="TRANSPORTER ARSB-RELATED"/>
    <property type="match status" value="1"/>
</dbReference>
<dbReference type="EMBL" id="FOIL01000004">
    <property type="protein sequence ID" value="SET06501.1"/>
    <property type="molecule type" value="Genomic_DNA"/>
</dbReference>
<comment type="subcellular location">
    <subcellularLocation>
        <location evidence="1">Cell membrane</location>
        <topology evidence="1">Multi-pass membrane protein</topology>
    </subcellularLocation>
</comment>
<feature type="transmembrane region" description="Helical" evidence="7">
    <location>
        <begin position="12"/>
        <end position="32"/>
    </location>
</feature>
<dbReference type="Pfam" id="PF03600">
    <property type="entry name" value="CitMHS"/>
    <property type="match status" value="1"/>
</dbReference>
<feature type="transmembrane region" description="Helical" evidence="7">
    <location>
        <begin position="298"/>
        <end position="321"/>
    </location>
</feature>
<keyword evidence="3" id="KW-1003">Cell membrane</keyword>
<dbReference type="OrthoDB" id="3177666at2"/>
<organism evidence="9 10">
    <name type="scientific">[Clostridium] aminophilum</name>
    <dbReference type="NCBI Taxonomy" id="1526"/>
    <lineage>
        <taxon>Bacteria</taxon>
        <taxon>Bacillati</taxon>
        <taxon>Bacillota</taxon>
        <taxon>Clostridia</taxon>
        <taxon>Lachnospirales</taxon>
        <taxon>Lachnospiraceae</taxon>
    </lineage>
</organism>
<feature type="transmembrane region" description="Helical" evidence="7">
    <location>
        <begin position="364"/>
        <end position="385"/>
    </location>
</feature>
<feature type="transmembrane region" description="Helical" evidence="7">
    <location>
        <begin position="85"/>
        <end position="111"/>
    </location>
</feature>
<evidence type="ECO:0000256" key="5">
    <source>
        <dbReference type="ARBA" id="ARBA00022989"/>
    </source>
</evidence>
<dbReference type="STRING" id="1526.SAMN02910262_00422"/>
<feature type="transmembrane region" description="Helical" evidence="7">
    <location>
        <begin position="164"/>
        <end position="183"/>
    </location>
</feature>
<evidence type="ECO:0000256" key="1">
    <source>
        <dbReference type="ARBA" id="ARBA00004651"/>
    </source>
</evidence>
<keyword evidence="5 7" id="KW-1133">Transmembrane helix</keyword>
<feature type="transmembrane region" description="Helical" evidence="7">
    <location>
        <begin position="38"/>
        <end position="65"/>
    </location>
</feature>
<gene>
    <name evidence="9" type="ORF">SAMN04487771_100458</name>
</gene>
<reference evidence="9 10" key="1">
    <citation type="submission" date="2016-10" db="EMBL/GenBank/DDBJ databases">
        <authorList>
            <person name="de Groot N.N."/>
        </authorList>
    </citation>
    <scope>NUCLEOTIDE SEQUENCE [LARGE SCALE GENOMIC DNA]</scope>
    <source>
        <strain evidence="9 10">KH1P1</strain>
    </source>
</reference>
<dbReference type="GO" id="GO:0055085">
    <property type="term" value="P:transmembrane transport"/>
    <property type="evidence" value="ECO:0007669"/>
    <property type="project" value="InterPro"/>
</dbReference>
<dbReference type="AlphaFoldDB" id="A0A1I0BHN3"/>
<sequence>MEHFIEFCRKEAVTLIAGLLAFASCFVIPPSAEYMGYINWSVLALLFCLMTVSAGLRAAGAFDWLCGKLLGVCRTELGTELSLEILCFFLAMLLTNDVTLVTVVPFTLLVWRKMKATAGSLIRTLVMETVAANLGSMLTPFGNPQNLYLYSAYGFSIGDFLTTMFPYAAASFVLILAATVGMAKREKEQNPPVPEKMPASSRKNNWKEDAAAPMDHRRIALYAALFAFAVLSVLHVVSTPVMFAVITLSVLFSDRSLFRTVDYSLLLTFVFFFVFIGNIGKVPSFSAWLSGVMQGRELICAILASQIISNVPATLLLSGFTADGTSLLIGTNLGGLGTLIASMASLITYKLYAAEPDAETGRYFALFTGINVIFLVILTALALFLK</sequence>
<evidence type="ECO:0000313" key="9">
    <source>
        <dbReference type="EMBL" id="SET06501.1"/>
    </source>
</evidence>
<dbReference type="InterPro" id="IPR004680">
    <property type="entry name" value="Cit_transptr-like_dom"/>
</dbReference>
<keyword evidence="10" id="KW-1185">Reference proteome</keyword>
<protein>
    <submittedName>
        <fullName evidence="9">Na+/H+ antiporter NhaD</fullName>
    </submittedName>
</protein>
<feature type="domain" description="Citrate transporter-like" evidence="8">
    <location>
        <begin position="12"/>
        <end position="317"/>
    </location>
</feature>
<dbReference type="RefSeq" id="WP_074648471.1">
    <property type="nucleotide sequence ID" value="NZ_FOIL01000004.1"/>
</dbReference>
<proteinExistence type="predicted"/>
<evidence type="ECO:0000256" key="7">
    <source>
        <dbReference type="SAM" id="Phobius"/>
    </source>
</evidence>
<evidence type="ECO:0000259" key="8">
    <source>
        <dbReference type="Pfam" id="PF03600"/>
    </source>
</evidence>
<keyword evidence="2" id="KW-0813">Transport</keyword>
<evidence type="ECO:0000256" key="6">
    <source>
        <dbReference type="ARBA" id="ARBA00023136"/>
    </source>
</evidence>
<feature type="transmembrane region" description="Helical" evidence="7">
    <location>
        <begin position="264"/>
        <end position="286"/>
    </location>
</feature>
<feature type="transmembrane region" description="Helical" evidence="7">
    <location>
        <begin position="333"/>
        <end position="352"/>
    </location>
</feature>